<dbReference type="InterPro" id="IPR045851">
    <property type="entry name" value="AMP-bd_C_sf"/>
</dbReference>
<evidence type="ECO:0000259" key="4">
    <source>
        <dbReference type="PROSITE" id="PS50075"/>
    </source>
</evidence>
<dbReference type="InterPro" id="IPR020806">
    <property type="entry name" value="PKS_PP-bd"/>
</dbReference>
<dbReference type="Gene3D" id="2.30.38.10">
    <property type="entry name" value="Luciferase, Domain 3"/>
    <property type="match status" value="1"/>
</dbReference>
<dbReference type="SUPFAM" id="SSF56801">
    <property type="entry name" value="Acetyl-CoA synthetase-like"/>
    <property type="match status" value="1"/>
</dbReference>
<dbReference type="Gene3D" id="3.30.559.10">
    <property type="entry name" value="Chloramphenicol acetyltransferase-like domain"/>
    <property type="match status" value="2"/>
</dbReference>
<dbReference type="InterPro" id="IPR020845">
    <property type="entry name" value="AMP-binding_CS"/>
</dbReference>
<dbReference type="SMART" id="SM00823">
    <property type="entry name" value="PKS_PP"/>
    <property type="match status" value="1"/>
</dbReference>
<feature type="domain" description="Carrier" evidence="4">
    <location>
        <begin position="971"/>
        <end position="1045"/>
    </location>
</feature>
<protein>
    <submittedName>
        <fullName evidence="5">Amino acid adenylation domain-containing protein</fullName>
    </submittedName>
</protein>
<dbReference type="Gene3D" id="3.30.300.30">
    <property type="match status" value="1"/>
</dbReference>
<keyword evidence="6" id="KW-1185">Reference proteome</keyword>
<dbReference type="OrthoDB" id="2472181at2"/>
<evidence type="ECO:0000256" key="2">
    <source>
        <dbReference type="ARBA" id="ARBA00022450"/>
    </source>
</evidence>
<dbReference type="InterPro" id="IPR036736">
    <property type="entry name" value="ACP-like_sf"/>
</dbReference>
<dbReference type="Pfam" id="PF00668">
    <property type="entry name" value="Condensation"/>
    <property type="match status" value="2"/>
</dbReference>
<sequence length="1534" mass="164818">MAAPRQAPPQVEDVLALSPLQEGLFALYRLAEDGVDLYTMQLRVDIDGPVDVELLRRSAAAMLDRHPNLRAAFWDRGVEKPVQIVPAHAELPWTERAAVPTEFDAIARSERRRPFDLGRGPALRVVVLRVPGESRRRLIFTAHHILMDGWALGVFFTEMLAVYRAGGSADGLAPPRPYRDYIAWLSRQDRAAAMSRWNDYLSAASAPLMVADGTAVGRAGVPGTAELLLPAADTARLRNWAGRNGLTLNTAVLFAWAVVLSRLTDRRDVVFGTVVSGRPEQLAGVEGMVGLFINTVPVVHRFGGTATVAAQCARLQRETSALRDIGYLSLSEIQRAHGRGALFDSLFVFENAPVEDAIRAVTTPDGARFRPVEMESLTHYPLTVVAHLRGDALVVLVEAIGEALPHLRPDQTCARLLGVLRRLPDVGDVTPDALDVLTAAERAESAGLATRSVPAPHATVWEAFARQARLTPDAEALSTGSGERYTYAELHARACRLAADLAARGVGPETVVALVLPRSARSIVAILGVLAAGGAYLPVDITLPQARIDTMLAQADPVLAVTTSGCERLVGAGTATLVIDDPATARRIARSPAVAPAVQRHPGQCAYVIFTSGSTGEPKGVLGTNGAVLSYFADHRERVYRPAVARLGRPLRIAHAWSLSFDASWQPLVGLLDGHAVHLFDAEEMRDADRLVAGMATHRVDMIDTTPSMLGQLRAAGLLTHGLPVLALGGEAIDSALWEQLRALPAAGVCGAVYNCYGPTEVTVEALVAAVGDYPAPTIGTPNAAMFAYVLDSGLRMVPHGVVGELYLGGAQLARGYLGRPALTAARFVADPFRPGRRMYRTGDLVRRLPHGGYAYLGRADTQVKIRGYRVEIGEIEAALRGHPTVGDAAVSVVRGESSTAMVGFVVWENAADGDPGTVRTALTERLPSYMVPARVVALPRLPVNGNGKLDRHALDRLAERALSPAGGGAVAATETERSLCEVFEEQFNGVVPHLDDDFFLFGLDSIVAISLVHKAQRRGLTLRPRMVFAAPTIRQLAAAIDAAAAPAAAARDAPAPGAQYGEVLPLPMVSWLYEHGNYRRFTHTVLLRLPPGIDRASIESMLQSLLDGHDTLRSVLVGTAAGPRLVTREPGAVRAAELLRRVRLAEPTDAALVSAIAASARAVLDEIDPRAGAMVRAVWYSGARQSDVLLLTAHHLTVDVVSWHIMLGDLVEAWRCVRAGTAPTMLPEFTSYRRWCDLMWQRAAAPEVRDQLAYWLEQVRGADPPLGARRVDPARDTWSTLRVTRVAVDAEVTARLLAAVTRDEGVREFLLTATAMAIAGWRRERGQDPAAGTLVALEGHGRADGVLDTDTTNTVGWFTNAYPARLGVGFAAVDVEGAERDPRAAGVLLDAVVAHLGAVPHGGLDFGLLRYVGGVPELQAAAEPQIQFSYLGRLDLGVTEEPWSLLAGSYIDALPDDPEPDLPLRFALNLSGFVAMTPEGVQLISNWRWSDAVFAPADIDRLTQLWRRAIAALAADLDRPHERGRSDGEATHE</sequence>
<dbReference type="Pfam" id="PF00550">
    <property type="entry name" value="PP-binding"/>
    <property type="match status" value="1"/>
</dbReference>
<dbReference type="Proteomes" id="UP000320513">
    <property type="component" value="Unassembled WGS sequence"/>
</dbReference>
<dbReference type="EMBL" id="VMQU01000091">
    <property type="protein sequence ID" value="TVS85852.1"/>
    <property type="molecule type" value="Genomic_DNA"/>
</dbReference>
<dbReference type="GO" id="GO:0008610">
    <property type="term" value="P:lipid biosynthetic process"/>
    <property type="evidence" value="ECO:0007669"/>
    <property type="project" value="UniProtKB-ARBA"/>
</dbReference>
<dbReference type="GO" id="GO:0005737">
    <property type="term" value="C:cytoplasm"/>
    <property type="evidence" value="ECO:0007669"/>
    <property type="project" value="TreeGrafter"/>
</dbReference>
<gene>
    <name evidence="5" type="ORF">FPZ47_19065</name>
</gene>
<dbReference type="SUPFAM" id="SSF47336">
    <property type="entry name" value="ACP-like"/>
    <property type="match status" value="1"/>
</dbReference>
<dbReference type="GO" id="GO:0016874">
    <property type="term" value="F:ligase activity"/>
    <property type="evidence" value="ECO:0007669"/>
    <property type="project" value="UniProtKB-KW"/>
</dbReference>
<dbReference type="NCBIfam" id="TIGR01733">
    <property type="entry name" value="AA-adenyl-dom"/>
    <property type="match status" value="1"/>
</dbReference>
<dbReference type="InterPro" id="IPR000873">
    <property type="entry name" value="AMP-dep_synth/lig_dom"/>
</dbReference>
<evidence type="ECO:0000313" key="5">
    <source>
        <dbReference type="EMBL" id="TVS85852.1"/>
    </source>
</evidence>
<accession>A0A557XJC6</accession>
<dbReference type="PROSITE" id="PS50075">
    <property type="entry name" value="CARRIER"/>
    <property type="match status" value="1"/>
</dbReference>
<comment type="caution">
    <text evidence="5">The sequence shown here is derived from an EMBL/GenBank/DDBJ whole genome shotgun (WGS) entry which is preliminary data.</text>
</comment>
<dbReference type="PANTHER" id="PTHR45527">
    <property type="entry name" value="NONRIBOSOMAL PEPTIDE SYNTHETASE"/>
    <property type="match status" value="1"/>
</dbReference>
<dbReference type="InterPro" id="IPR023213">
    <property type="entry name" value="CAT-like_dom_sf"/>
</dbReference>
<dbReference type="SUPFAM" id="SSF52777">
    <property type="entry name" value="CoA-dependent acyltransferases"/>
    <property type="match status" value="4"/>
</dbReference>
<evidence type="ECO:0000256" key="3">
    <source>
        <dbReference type="ARBA" id="ARBA00022553"/>
    </source>
</evidence>
<dbReference type="Gene3D" id="3.40.50.980">
    <property type="match status" value="2"/>
</dbReference>
<dbReference type="GO" id="GO:0043041">
    <property type="term" value="P:amino acid activation for nonribosomal peptide biosynthetic process"/>
    <property type="evidence" value="ECO:0007669"/>
    <property type="project" value="TreeGrafter"/>
</dbReference>
<reference evidence="5 6" key="1">
    <citation type="submission" date="2019-07" db="EMBL/GenBank/DDBJ databases">
        <title>New Mycobacterium species.</title>
        <authorList>
            <person name="Tortoli E."/>
            <person name="Ghielmetti G."/>
            <person name="Friedel U."/>
            <person name="Trovato A."/>
        </authorList>
    </citation>
    <scope>NUCLEOTIDE SEQUENCE [LARGE SCALE GENOMIC DNA]</scope>
    <source>
        <strain evidence="5 6">16-83</strain>
    </source>
</reference>
<dbReference type="CDD" id="cd05930">
    <property type="entry name" value="A_NRPS"/>
    <property type="match status" value="1"/>
</dbReference>
<comment type="cofactor">
    <cofactor evidence="1">
        <name>pantetheine 4'-phosphate</name>
        <dbReference type="ChEBI" id="CHEBI:47942"/>
    </cofactor>
</comment>
<dbReference type="InterPro" id="IPR001242">
    <property type="entry name" value="Condensation_dom"/>
</dbReference>
<dbReference type="PANTHER" id="PTHR45527:SF1">
    <property type="entry name" value="FATTY ACID SYNTHASE"/>
    <property type="match status" value="1"/>
</dbReference>
<proteinExistence type="predicted"/>
<organism evidence="5 6">
    <name type="scientific">Mycobacterium helveticum</name>
    <dbReference type="NCBI Taxonomy" id="2592811"/>
    <lineage>
        <taxon>Bacteria</taxon>
        <taxon>Bacillati</taxon>
        <taxon>Actinomycetota</taxon>
        <taxon>Actinomycetes</taxon>
        <taxon>Mycobacteriales</taxon>
        <taxon>Mycobacteriaceae</taxon>
        <taxon>Mycobacterium</taxon>
    </lineage>
</organism>
<keyword evidence="2" id="KW-0596">Phosphopantetheine</keyword>
<dbReference type="GO" id="GO:0044550">
    <property type="term" value="P:secondary metabolite biosynthetic process"/>
    <property type="evidence" value="ECO:0007669"/>
    <property type="project" value="TreeGrafter"/>
</dbReference>
<dbReference type="Pfam" id="PF13193">
    <property type="entry name" value="AMP-binding_C"/>
    <property type="match status" value="1"/>
</dbReference>
<name>A0A557XJC6_9MYCO</name>
<dbReference type="GO" id="GO:0031177">
    <property type="term" value="F:phosphopantetheine binding"/>
    <property type="evidence" value="ECO:0007669"/>
    <property type="project" value="InterPro"/>
</dbReference>
<dbReference type="RefSeq" id="WP_144953946.1">
    <property type="nucleotide sequence ID" value="NZ_VMQU01000091.1"/>
</dbReference>
<evidence type="ECO:0000313" key="6">
    <source>
        <dbReference type="Proteomes" id="UP000320513"/>
    </source>
</evidence>
<dbReference type="Pfam" id="PF00501">
    <property type="entry name" value="AMP-binding"/>
    <property type="match status" value="1"/>
</dbReference>
<dbReference type="PROSITE" id="PS00455">
    <property type="entry name" value="AMP_BINDING"/>
    <property type="match status" value="1"/>
</dbReference>
<dbReference type="Gene3D" id="1.10.1200.10">
    <property type="entry name" value="ACP-like"/>
    <property type="match status" value="1"/>
</dbReference>
<dbReference type="InterPro" id="IPR010071">
    <property type="entry name" value="AA_adenyl_dom"/>
</dbReference>
<dbReference type="InterPro" id="IPR025110">
    <property type="entry name" value="AMP-bd_C"/>
</dbReference>
<dbReference type="UniPathway" id="UPA00011"/>
<dbReference type="FunFam" id="3.40.50.980:FF:000001">
    <property type="entry name" value="Non-ribosomal peptide synthetase"/>
    <property type="match status" value="1"/>
</dbReference>
<dbReference type="Gene3D" id="3.30.559.30">
    <property type="entry name" value="Nonribosomal peptide synthetase, condensation domain"/>
    <property type="match status" value="2"/>
</dbReference>
<evidence type="ECO:0000256" key="1">
    <source>
        <dbReference type="ARBA" id="ARBA00001957"/>
    </source>
</evidence>
<keyword evidence="3" id="KW-0597">Phosphoprotein</keyword>
<dbReference type="InterPro" id="IPR009081">
    <property type="entry name" value="PP-bd_ACP"/>
</dbReference>